<name>A0ABR8C7B0_9CYAN</name>
<reference evidence="1 2" key="1">
    <citation type="journal article" date="2020" name="ISME J.">
        <title>Comparative genomics reveals insights into cyanobacterial evolution and habitat adaptation.</title>
        <authorList>
            <person name="Chen M.Y."/>
            <person name="Teng W.K."/>
            <person name="Zhao L."/>
            <person name="Hu C.X."/>
            <person name="Zhou Y.K."/>
            <person name="Han B.P."/>
            <person name="Song L.R."/>
            <person name="Shu W.S."/>
        </authorList>
    </citation>
    <scope>NUCLEOTIDE SEQUENCE [LARGE SCALE GENOMIC DNA]</scope>
    <source>
        <strain evidence="1 2">FACHB-1050</strain>
    </source>
</reference>
<keyword evidence="2" id="KW-1185">Reference proteome</keyword>
<organism evidence="1 2">
    <name type="scientific">Phormidium tenue FACHB-1050</name>
    <dbReference type="NCBI Taxonomy" id="2692857"/>
    <lineage>
        <taxon>Bacteria</taxon>
        <taxon>Bacillati</taxon>
        <taxon>Cyanobacteriota</taxon>
        <taxon>Cyanophyceae</taxon>
        <taxon>Oscillatoriophycideae</taxon>
        <taxon>Oscillatoriales</taxon>
        <taxon>Oscillatoriaceae</taxon>
        <taxon>Phormidium</taxon>
    </lineage>
</organism>
<dbReference type="RefSeq" id="WP_190577535.1">
    <property type="nucleotide sequence ID" value="NZ_CAWPQU010000078.1"/>
</dbReference>
<protein>
    <submittedName>
        <fullName evidence="1">Uncharacterized protein</fullName>
    </submittedName>
</protein>
<evidence type="ECO:0000313" key="1">
    <source>
        <dbReference type="EMBL" id="MBD2316647.1"/>
    </source>
</evidence>
<sequence length="105" mass="11487">MTQPIEIQKEATFLYTGRAKATTCPVSYFDFTDCTISGYITKDLKSGARIPLTASFTDAANGVLEYSLTDNQVAALEFAAYKLRLIITFPSGNTHVVTEDARVLP</sequence>
<dbReference type="EMBL" id="JACJQY010000008">
    <property type="protein sequence ID" value="MBD2316647.1"/>
    <property type="molecule type" value="Genomic_DNA"/>
</dbReference>
<evidence type="ECO:0000313" key="2">
    <source>
        <dbReference type="Proteomes" id="UP000618445"/>
    </source>
</evidence>
<gene>
    <name evidence="1" type="ORF">H6G05_07275</name>
</gene>
<proteinExistence type="predicted"/>
<accession>A0ABR8C7B0</accession>
<dbReference type="Proteomes" id="UP000618445">
    <property type="component" value="Unassembled WGS sequence"/>
</dbReference>
<comment type="caution">
    <text evidence="1">The sequence shown here is derived from an EMBL/GenBank/DDBJ whole genome shotgun (WGS) entry which is preliminary data.</text>
</comment>